<keyword evidence="2" id="KW-0418">Kinase</keyword>
<evidence type="ECO:0000313" key="3">
    <source>
        <dbReference type="Proteomes" id="UP000703269"/>
    </source>
</evidence>
<dbReference type="OrthoDB" id="5987198at2759"/>
<organism evidence="2 3">
    <name type="scientific">Phanerochaete sordida</name>
    <dbReference type="NCBI Taxonomy" id="48140"/>
    <lineage>
        <taxon>Eukaryota</taxon>
        <taxon>Fungi</taxon>
        <taxon>Dikarya</taxon>
        <taxon>Basidiomycota</taxon>
        <taxon>Agaricomycotina</taxon>
        <taxon>Agaricomycetes</taxon>
        <taxon>Polyporales</taxon>
        <taxon>Phanerochaetaceae</taxon>
        <taxon>Phanerochaete</taxon>
    </lineage>
</organism>
<dbReference type="InterPro" id="IPR000719">
    <property type="entry name" value="Prot_kinase_dom"/>
</dbReference>
<keyword evidence="3" id="KW-1185">Reference proteome</keyword>
<name>A0A9P3LFM7_9APHY</name>
<dbReference type="GO" id="GO:0004672">
    <property type="term" value="F:protein kinase activity"/>
    <property type="evidence" value="ECO:0007669"/>
    <property type="project" value="InterPro"/>
</dbReference>
<comment type="caution">
    <text evidence="2">The sequence shown here is derived from an EMBL/GenBank/DDBJ whole genome shotgun (WGS) entry which is preliminary data.</text>
</comment>
<evidence type="ECO:0000259" key="1">
    <source>
        <dbReference type="PROSITE" id="PS50011"/>
    </source>
</evidence>
<accession>A0A9P3LFM7</accession>
<feature type="domain" description="Protein kinase" evidence="1">
    <location>
        <begin position="1"/>
        <end position="320"/>
    </location>
</feature>
<gene>
    <name evidence="2" type="ORF">PsYK624_089560</name>
</gene>
<dbReference type="SUPFAM" id="SSF56112">
    <property type="entry name" value="Protein kinase-like (PK-like)"/>
    <property type="match status" value="1"/>
</dbReference>
<protein>
    <submittedName>
        <fullName evidence="2">Kinase-like domain-containing protein</fullName>
    </submittedName>
</protein>
<sequence>MAEGAPARGDPGVLRPQEFFWRDQQVWLESKGYMLRPRYRPGWVPSWHGTKRSAFDCEDGFLQPRINLLDATRIADGKIVMIKRIFINESPDEVEITRMFATEPLSSDPRNHCVPVIEVLTVPDSDDIRLLVMPLLRAFNNPPFNTLGEVVECLRQLFEGLQFIHEQHIAHRDCMDFNIMMDPLGMFPKLYHPQNPRRTLDWKLKKVKHYSRTYKPRKYYFIDFGLSRRYDPTDGPPLDLPVLGGDKTVPEFKDQDLPHDPFPTDIYYLGNMMRECFLQKFAGVELLASLVDDMVQDDPTKRPTIAEVVTRFEEMRKPLTSWQLRARLAPLNETGFERFTRSSAHWVRTIAFVLTRRSALPTPS</sequence>
<dbReference type="Proteomes" id="UP000703269">
    <property type="component" value="Unassembled WGS sequence"/>
</dbReference>
<keyword evidence="2" id="KW-0808">Transferase</keyword>
<reference evidence="2 3" key="1">
    <citation type="submission" date="2021-08" db="EMBL/GenBank/DDBJ databases">
        <title>Draft Genome Sequence of Phanerochaete sordida strain YK-624.</title>
        <authorList>
            <person name="Mori T."/>
            <person name="Dohra H."/>
            <person name="Suzuki T."/>
            <person name="Kawagishi H."/>
            <person name="Hirai H."/>
        </authorList>
    </citation>
    <scope>NUCLEOTIDE SEQUENCE [LARGE SCALE GENOMIC DNA]</scope>
    <source>
        <strain evidence="2 3">YK-624</strain>
    </source>
</reference>
<dbReference type="SMART" id="SM00220">
    <property type="entry name" value="S_TKc"/>
    <property type="match status" value="1"/>
</dbReference>
<dbReference type="GO" id="GO:0005524">
    <property type="term" value="F:ATP binding"/>
    <property type="evidence" value="ECO:0007669"/>
    <property type="project" value="InterPro"/>
</dbReference>
<dbReference type="PROSITE" id="PS50011">
    <property type="entry name" value="PROTEIN_KINASE_DOM"/>
    <property type="match status" value="1"/>
</dbReference>
<evidence type="ECO:0000313" key="2">
    <source>
        <dbReference type="EMBL" id="GJE92799.1"/>
    </source>
</evidence>
<dbReference type="EMBL" id="BPQB01000028">
    <property type="protein sequence ID" value="GJE92799.1"/>
    <property type="molecule type" value="Genomic_DNA"/>
</dbReference>
<dbReference type="Gene3D" id="1.10.510.10">
    <property type="entry name" value="Transferase(Phosphotransferase) domain 1"/>
    <property type="match status" value="1"/>
</dbReference>
<dbReference type="InterPro" id="IPR011009">
    <property type="entry name" value="Kinase-like_dom_sf"/>
</dbReference>
<dbReference type="AlphaFoldDB" id="A0A9P3LFM7"/>
<proteinExistence type="predicted"/>